<comment type="caution">
    <text evidence="2">The sequence shown here is derived from an EMBL/GenBank/DDBJ whole genome shotgun (WGS) entry which is preliminary data.</text>
</comment>
<dbReference type="SUPFAM" id="SSF48452">
    <property type="entry name" value="TPR-like"/>
    <property type="match status" value="1"/>
</dbReference>
<protein>
    <submittedName>
        <fullName evidence="2">Uncharacterized protein</fullName>
    </submittedName>
</protein>
<name>A0A6G0XUM3_9STRA</name>
<evidence type="ECO:0000313" key="3">
    <source>
        <dbReference type="Proteomes" id="UP000481153"/>
    </source>
</evidence>
<dbReference type="InterPro" id="IPR011990">
    <property type="entry name" value="TPR-like_helical_dom_sf"/>
</dbReference>
<keyword evidence="1" id="KW-0802">TPR repeat</keyword>
<sequence length="404" mass="45620">MPKVVLSVYRALLRAAKQFHANETEQKSLYAAVRSCSLLPYDGIREDWKREQTLRQYIDGMTPHNQLTWDEVATAIHARFTAESKLPPGERLDRAFDALRTVGLHNSIIQTFIENGHFTPKHRTQAMEFRIGDIVRIEGVGRGVVVSWHLPQLKYRESTSRYTVLVHSRKGGEDDTGDRWKLYSTAESRLKLAKKQQPIHNPSLLFYFDGFENGRHIPCKPLATRFPDDDSSSSATAASVPSILELQNADERQLIEYLRSPDATVVQISKTVLEAKWMDEAGPTARRELEAAMEAYASGDKAKGFQDIKNVVDSHPTYASAIEMLAIAALDDNRTEESLKLFQRVVKLKPYHLRALSGLATSAAKLKRWDLAHVTAAKLIRLEPQSSIAKRVLSKVDDALYHLF</sequence>
<keyword evidence="3" id="KW-1185">Reference proteome</keyword>
<dbReference type="InterPro" id="IPR019734">
    <property type="entry name" value="TPR_rpt"/>
</dbReference>
<dbReference type="VEuPathDB" id="FungiDB:AeMF1_016822"/>
<proteinExistence type="predicted"/>
<gene>
    <name evidence="2" type="ORF">Ae201684_000857</name>
</gene>
<evidence type="ECO:0000256" key="1">
    <source>
        <dbReference type="PROSITE-ProRule" id="PRU00339"/>
    </source>
</evidence>
<feature type="repeat" description="TPR" evidence="1">
    <location>
        <begin position="319"/>
        <end position="352"/>
    </location>
</feature>
<evidence type="ECO:0000313" key="2">
    <source>
        <dbReference type="EMBL" id="KAF0744371.1"/>
    </source>
</evidence>
<dbReference type="Gene3D" id="1.25.40.10">
    <property type="entry name" value="Tetratricopeptide repeat domain"/>
    <property type="match status" value="1"/>
</dbReference>
<accession>A0A6G0XUM3</accession>
<dbReference type="AlphaFoldDB" id="A0A6G0XUM3"/>
<dbReference type="EMBL" id="VJMJ01000009">
    <property type="protein sequence ID" value="KAF0744371.1"/>
    <property type="molecule type" value="Genomic_DNA"/>
</dbReference>
<dbReference type="Proteomes" id="UP000481153">
    <property type="component" value="Unassembled WGS sequence"/>
</dbReference>
<reference evidence="2 3" key="1">
    <citation type="submission" date="2019-07" db="EMBL/GenBank/DDBJ databases">
        <title>Genomics analysis of Aphanomyces spp. identifies a new class of oomycete effector associated with host adaptation.</title>
        <authorList>
            <person name="Gaulin E."/>
        </authorList>
    </citation>
    <scope>NUCLEOTIDE SEQUENCE [LARGE SCALE GENOMIC DNA]</scope>
    <source>
        <strain evidence="2 3">ATCC 201684</strain>
    </source>
</reference>
<organism evidence="2 3">
    <name type="scientific">Aphanomyces euteiches</name>
    <dbReference type="NCBI Taxonomy" id="100861"/>
    <lineage>
        <taxon>Eukaryota</taxon>
        <taxon>Sar</taxon>
        <taxon>Stramenopiles</taxon>
        <taxon>Oomycota</taxon>
        <taxon>Saprolegniomycetes</taxon>
        <taxon>Saprolegniales</taxon>
        <taxon>Verrucalvaceae</taxon>
        <taxon>Aphanomyces</taxon>
    </lineage>
</organism>
<dbReference type="PROSITE" id="PS50005">
    <property type="entry name" value="TPR"/>
    <property type="match status" value="1"/>
</dbReference>